<proteinExistence type="predicted"/>
<name>A0A7G9RFU9_9ACTN</name>
<gene>
    <name evidence="1" type="ORF">H9L09_09275</name>
</gene>
<organism evidence="1 2">
    <name type="scientific">Nocardioides mesophilus</name>
    <dbReference type="NCBI Taxonomy" id="433659"/>
    <lineage>
        <taxon>Bacteria</taxon>
        <taxon>Bacillati</taxon>
        <taxon>Actinomycetota</taxon>
        <taxon>Actinomycetes</taxon>
        <taxon>Propionibacteriales</taxon>
        <taxon>Nocardioidaceae</taxon>
        <taxon>Nocardioides</taxon>
    </lineage>
</organism>
<dbReference type="AlphaFoldDB" id="A0A7G9RFU9"/>
<keyword evidence="2" id="KW-1185">Reference proteome</keyword>
<reference evidence="1 2" key="1">
    <citation type="submission" date="2020-08" db="EMBL/GenBank/DDBJ databases">
        <title>Genome sequence of Nocardioides mesophilus KACC 16243T.</title>
        <authorList>
            <person name="Hyun D.-W."/>
            <person name="Bae J.-W."/>
        </authorList>
    </citation>
    <scope>NUCLEOTIDE SEQUENCE [LARGE SCALE GENOMIC DNA]</scope>
    <source>
        <strain evidence="1 2">KACC 16243</strain>
    </source>
</reference>
<protein>
    <submittedName>
        <fullName evidence="1">Uncharacterized protein</fullName>
    </submittedName>
</protein>
<dbReference type="Proteomes" id="UP000515947">
    <property type="component" value="Chromosome"/>
</dbReference>
<evidence type="ECO:0000313" key="2">
    <source>
        <dbReference type="Proteomes" id="UP000515947"/>
    </source>
</evidence>
<dbReference type="RefSeq" id="WP_187580314.1">
    <property type="nucleotide sequence ID" value="NZ_CP060713.1"/>
</dbReference>
<accession>A0A7G9RFU9</accession>
<dbReference type="EMBL" id="CP060713">
    <property type="protein sequence ID" value="QNN54474.1"/>
    <property type="molecule type" value="Genomic_DNA"/>
</dbReference>
<evidence type="ECO:0000313" key="1">
    <source>
        <dbReference type="EMBL" id="QNN54474.1"/>
    </source>
</evidence>
<dbReference type="KEGG" id="nmes:H9L09_09275"/>
<sequence length="120" mass="13898">MTDQTTGQRIVEIHLEELGQHSWVKALANTLLSMGGSAQFRFVARTPGPDRADAPDHLVGATFPMMRWQDLNDEVDPNGWLELARERLRELDRQLVDDGWVRRPDTGRHWWSLRYSRTTS</sequence>